<reference evidence="2" key="1">
    <citation type="submission" date="2017-10" db="EMBL/GenBank/DDBJ databases">
        <authorList>
            <person name="Banno H."/>
            <person name="Chua N.-H."/>
        </authorList>
    </citation>
    <scope>NUCLEOTIDE SEQUENCE [LARGE SCALE GENOMIC DNA]</scope>
    <source>
        <strain evidence="2">Kuenenia_mbr1_ru-nijmegen</strain>
    </source>
</reference>
<proteinExistence type="predicted"/>
<accession>A0A2C9CDG6</accession>
<dbReference type="KEGG" id="kst:KSMBR1_1410"/>
<evidence type="ECO:0000313" key="4">
    <source>
        <dbReference type="Proteomes" id="UP000501926"/>
    </source>
</evidence>
<reference evidence="3" key="2">
    <citation type="submission" date="2017-10" db="EMBL/GenBank/DDBJ databases">
        <authorList>
            <person name="Frank J."/>
        </authorList>
    </citation>
    <scope>NUCLEOTIDE SEQUENCE [LARGE SCALE GENOMIC DNA]</scope>
</reference>
<dbReference type="AlphaFoldDB" id="A0A2C9CDG6"/>
<gene>
    <name evidence="1" type="ORF">KsCSTR_08500</name>
    <name evidence="2" type="ORF">KSMBR1_1410</name>
</gene>
<dbReference type="Proteomes" id="UP000501926">
    <property type="component" value="Chromosome"/>
</dbReference>
<name>A0A2C9CDG6_KUEST</name>
<dbReference type="Proteomes" id="UP000221734">
    <property type="component" value="Chromosome Kuenenia_stuttgartiensis_MBR1"/>
</dbReference>
<dbReference type="EMBL" id="LT934425">
    <property type="protein sequence ID" value="SOH03909.1"/>
    <property type="molecule type" value="Genomic_DNA"/>
</dbReference>
<dbReference type="EMBL" id="CP049055">
    <property type="protein sequence ID" value="QII10229.1"/>
    <property type="molecule type" value="Genomic_DNA"/>
</dbReference>
<evidence type="ECO:0000313" key="3">
    <source>
        <dbReference type="Proteomes" id="UP000221734"/>
    </source>
</evidence>
<keyword evidence="3" id="KW-1185">Reference proteome</keyword>
<reference evidence="1 4" key="3">
    <citation type="submission" date="2020-02" db="EMBL/GenBank/DDBJ databases">
        <title>Newly sequenced genome of strain CSTR1 showed variability in Candidatus Kuenenia stuttgartiensis genomes.</title>
        <authorList>
            <person name="Ding C."/>
            <person name="Adrian L."/>
        </authorList>
    </citation>
    <scope>NUCLEOTIDE SEQUENCE [LARGE SCALE GENOMIC DNA]</scope>
    <source>
        <strain evidence="1 4">CSTR1</strain>
    </source>
</reference>
<sequence length="30" mass="3430">MVQDYSGEETRILEDFRQGLFLGVKGIDGR</sequence>
<evidence type="ECO:0000313" key="2">
    <source>
        <dbReference type="EMBL" id="SOH03909.1"/>
    </source>
</evidence>
<evidence type="ECO:0000313" key="1">
    <source>
        <dbReference type="EMBL" id="QII10229.1"/>
    </source>
</evidence>
<organism evidence="2 3">
    <name type="scientific">Kuenenia stuttgartiensis</name>
    <dbReference type="NCBI Taxonomy" id="174633"/>
    <lineage>
        <taxon>Bacteria</taxon>
        <taxon>Pseudomonadati</taxon>
        <taxon>Planctomycetota</taxon>
        <taxon>Candidatus Brocadiia</taxon>
        <taxon>Candidatus Brocadiales</taxon>
        <taxon>Candidatus Brocadiaceae</taxon>
        <taxon>Candidatus Kuenenia</taxon>
    </lineage>
</organism>
<protein>
    <submittedName>
        <fullName evidence="2">Uncharacterized protein</fullName>
    </submittedName>
</protein>